<dbReference type="Proteomes" id="UP000326546">
    <property type="component" value="Chromosome"/>
</dbReference>
<organism evidence="4 5">
    <name type="scientific">Ornithinimicrobium pratense</name>
    <dbReference type="NCBI Taxonomy" id="2593973"/>
    <lineage>
        <taxon>Bacteria</taxon>
        <taxon>Bacillati</taxon>
        <taxon>Actinomycetota</taxon>
        <taxon>Actinomycetes</taxon>
        <taxon>Micrococcales</taxon>
        <taxon>Ornithinimicrobiaceae</taxon>
        <taxon>Ornithinimicrobium</taxon>
    </lineage>
</organism>
<feature type="transmembrane region" description="Helical" evidence="1">
    <location>
        <begin position="84"/>
        <end position="102"/>
    </location>
</feature>
<evidence type="ECO:0000256" key="1">
    <source>
        <dbReference type="SAM" id="Phobius"/>
    </source>
</evidence>
<evidence type="ECO:0000259" key="3">
    <source>
        <dbReference type="Pfam" id="PF19040"/>
    </source>
</evidence>
<dbReference type="Pfam" id="PF01757">
    <property type="entry name" value="Acyl_transf_3"/>
    <property type="match status" value="1"/>
</dbReference>
<dbReference type="AlphaFoldDB" id="A0A5J6V9E5"/>
<keyword evidence="1" id="KW-1133">Transmembrane helix</keyword>
<keyword evidence="1" id="KW-0472">Membrane</keyword>
<proteinExistence type="predicted"/>
<dbReference type="EMBL" id="CP044427">
    <property type="protein sequence ID" value="QFG69781.1"/>
    <property type="molecule type" value="Genomic_DNA"/>
</dbReference>
<reference evidence="4 5" key="1">
    <citation type="submission" date="2019-09" db="EMBL/GenBank/DDBJ databases">
        <title>Serinicoccus pratensis sp. nov., isolated from meadow soil.</title>
        <authorList>
            <person name="Zhang W."/>
        </authorList>
    </citation>
    <scope>NUCLEOTIDE SEQUENCE [LARGE SCALE GENOMIC DNA]</scope>
    <source>
        <strain evidence="4 5">W204</strain>
    </source>
</reference>
<feature type="transmembrane region" description="Helical" evidence="1">
    <location>
        <begin position="369"/>
        <end position="387"/>
    </location>
</feature>
<gene>
    <name evidence="4" type="ORF">FY030_14700</name>
</gene>
<dbReference type="GO" id="GO:0009103">
    <property type="term" value="P:lipopolysaccharide biosynthetic process"/>
    <property type="evidence" value="ECO:0007669"/>
    <property type="project" value="TreeGrafter"/>
</dbReference>
<dbReference type="InterPro" id="IPR002656">
    <property type="entry name" value="Acyl_transf_3_dom"/>
</dbReference>
<feature type="transmembrane region" description="Helical" evidence="1">
    <location>
        <begin position="258"/>
        <end position="279"/>
    </location>
</feature>
<feature type="transmembrane region" description="Helical" evidence="1">
    <location>
        <begin position="43"/>
        <end position="63"/>
    </location>
</feature>
<feature type="transmembrane region" description="Helical" evidence="1">
    <location>
        <begin position="179"/>
        <end position="198"/>
    </location>
</feature>
<feature type="transmembrane region" description="Helical" evidence="1">
    <location>
        <begin position="300"/>
        <end position="319"/>
    </location>
</feature>
<dbReference type="GO" id="GO:0016020">
    <property type="term" value="C:membrane"/>
    <property type="evidence" value="ECO:0007669"/>
    <property type="project" value="TreeGrafter"/>
</dbReference>
<dbReference type="InterPro" id="IPR050879">
    <property type="entry name" value="Acyltransferase_3"/>
</dbReference>
<feature type="domain" description="Acyltransferase 3" evidence="2">
    <location>
        <begin position="20"/>
        <end position="342"/>
    </location>
</feature>
<feature type="domain" description="SGNH" evidence="3">
    <location>
        <begin position="460"/>
        <end position="682"/>
    </location>
</feature>
<feature type="transmembrane region" description="Helical" evidence="1">
    <location>
        <begin position="325"/>
        <end position="342"/>
    </location>
</feature>
<keyword evidence="5" id="KW-1185">Reference proteome</keyword>
<dbReference type="PANTHER" id="PTHR23028">
    <property type="entry name" value="ACETYLTRANSFERASE"/>
    <property type="match status" value="1"/>
</dbReference>
<dbReference type="PANTHER" id="PTHR23028:SF53">
    <property type="entry name" value="ACYL_TRANSF_3 DOMAIN-CONTAINING PROTEIN"/>
    <property type="match status" value="1"/>
</dbReference>
<dbReference type="Pfam" id="PF19040">
    <property type="entry name" value="SGNH"/>
    <property type="match status" value="1"/>
</dbReference>
<sequence>MPEGRAVTGAAAPTRLAHVQALRAVAVGGVLIFHFWPHALPGGFLGVDIFFVISGFLITGGIVRQVERRQFSFRQFYIRRIRRLIPAAALVALVSGVVAWFVQPISLWLDTFSELLASTLYVQNWFLVYKGNDYFAGSPSLAQHYWSLSVEEQFYLIWPVIIVLAGWIGHRTGGVRRGVIVALGALTLASFITSVVVTPQDWQLSFFATHIRAWEFGVGALLALAPTPERRPWHAAVGWAGLVVLAVCLYVYRGTWPFPGWIGAIPVLATALCLWGGFGQGRRALSRVVLSPPVLWAGDISYSLYLWHWPIIVLAPWVLEGETSLPVDLGLVVLCFLLAWVTKTQVEDRFREGGVVLVRGVDPLRRPSIVVATVLPLVVVVGCVLQLSTITAASSRAAALEGQALASDLPCYGVEALDDPSCEPPFGDELIPALSTAYVDFTQSPENNECMQTVTASTVIRCVFGDPHSDTTVALVGDSHGLAWLPAAQVAAEERGWRLLTYLRGACPVSAAVTKRYVPGEQELCDAWSRDVIEEVVTDPEVDLVMTAALNTITWVPTEGRSPYETGVEGYAQAWNRWAEAGKRVLVMEETPLPRDDVLECLSQQPARACAQPESQVDQPGPSPLHAAVDRLRADGQPVDLMPVRDLFCADDACPAVVGNIVVYVDGDHVSQPYMRTLGPRVGEAWDALVNAG</sequence>
<feature type="transmembrane region" description="Helical" evidence="1">
    <location>
        <begin position="21"/>
        <end position="37"/>
    </location>
</feature>
<name>A0A5J6V9E5_9MICO</name>
<evidence type="ECO:0000259" key="2">
    <source>
        <dbReference type="Pfam" id="PF01757"/>
    </source>
</evidence>
<feature type="transmembrane region" description="Helical" evidence="1">
    <location>
        <begin position="204"/>
        <end position="225"/>
    </location>
</feature>
<keyword evidence="4" id="KW-0012">Acyltransferase</keyword>
<accession>A0A5J6V9E5</accession>
<keyword evidence="1" id="KW-0812">Transmembrane</keyword>
<keyword evidence="4" id="KW-0808">Transferase</keyword>
<dbReference type="KEGG" id="serw:FY030_14700"/>
<dbReference type="InterPro" id="IPR043968">
    <property type="entry name" value="SGNH"/>
</dbReference>
<feature type="transmembrane region" description="Helical" evidence="1">
    <location>
        <begin position="232"/>
        <end position="252"/>
    </location>
</feature>
<evidence type="ECO:0000313" key="5">
    <source>
        <dbReference type="Proteomes" id="UP000326546"/>
    </source>
</evidence>
<feature type="transmembrane region" description="Helical" evidence="1">
    <location>
        <begin position="153"/>
        <end position="170"/>
    </location>
</feature>
<dbReference type="GO" id="GO:0016747">
    <property type="term" value="F:acyltransferase activity, transferring groups other than amino-acyl groups"/>
    <property type="evidence" value="ECO:0007669"/>
    <property type="project" value="InterPro"/>
</dbReference>
<dbReference type="OrthoDB" id="3404679at2"/>
<protein>
    <submittedName>
        <fullName evidence="4">Acyltransferase</fullName>
    </submittedName>
</protein>
<evidence type="ECO:0000313" key="4">
    <source>
        <dbReference type="EMBL" id="QFG69781.1"/>
    </source>
</evidence>